<sequence>MSKYKNVKDEELMHRLTQGDESAFNELYERYAQRILLFMYKMLKQDEARAQDFTQDVFLKVVEAAESFDRSKNFKTWVFTIAANLCKNHFRKNGGDVREFSSSTQITNNGGVEKLELEVKQKALQQEIAALPSPFRETFLLRYHEEMKVKEIANIQKIPEGTVKSRLNKATQILAEKMRAYAQVQY</sequence>
<dbReference type="InterPro" id="IPR007627">
    <property type="entry name" value="RNA_pol_sigma70_r2"/>
</dbReference>
<dbReference type="InterPro" id="IPR036388">
    <property type="entry name" value="WH-like_DNA-bd_sf"/>
</dbReference>
<name>A0A1I7BEN7_9FLAO</name>
<evidence type="ECO:0000256" key="5">
    <source>
        <dbReference type="ARBA" id="ARBA00023163"/>
    </source>
</evidence>
<dbReference type="AlphaFoldDB" id="A0A1I7BEN7"/>
<dbReference type="GO" id="GO:0016987">
    <property type="term" value="F:sigma factor activity"/>
    <property type="evidence" value="ECO:0007669"/>
    <property type="project" value="UniProtKB-KW"/>
</dbReference>
<dbReference type="STRING" id="477690.SAMN05216474_2748"/>
<reference evidence="8 9" key="1">
    <citation type="submission" date="2016-10" db="EMBL/GenBank/DDBJ databases">
        <authorList>
            <person name="de Groot N.N."/>
        </authorList>
    </citation>
    <scope>NUCLEOTIDE SEQUENCE [LARGE SCALE GENOMIC DNA]</scope>
    <source>
        <strain evidence="8 9">CGMCC 1.7005</strain>
    </source>
</reference>
<dbReference type="PANTHER" id="PTHR43133">
    <property type="entry name" value="RNA POLYMERASE ECF-TYPE SIGMA FACTO"/>
    <property type="match status" value="1"/>
</dbReference>
<dbReference type="InterPro" id="IPR014284">
    <property type="entry name" value="RNA_pol_sigma-70_dom"/>
</dbReference>
<keyword evidence="3" id="KW-0731">Sigma factor</keyword>
<comment type="similarity">
    <text evidence="1">Belongs to the sigma-70 factor family. ECF subfamily.</text>
</comment>
<organism evidence="8 9">
    <name type="scientific">Lishizhenia tianjinensis</name>
    <dbReference type="NCBI Taxonomy" id="477690"/>
    <lineage>
        <taxon>Bacteria</taxon>
        <taxon>Pseudomonadati</taxon>
        <taxon>Bacteroidota</taxon>
        <taxon>Flavobacteriia</taxon>
        <taxon>Flavobacteriales</taxon>
        <taxon>Crocinitomicaceae</taxon>
        <taxon>Lishizhenia</taxon>
    </lineage>
</organism>
<dbReference type="SUPFAM" id="SSF88946">
    <property type="entry name" value="Sigma2 domain of RNA polymerase sigma factors"/>
    <property type="match status" value="1"/>
</dbReference>
<evidence type="ECO:0000259" key="6">
    <source>
        <dbReference type="Pfam" id="PF04542"/>
    </source>
</evidence>
<dbReference type="SUPFAM" id="SSF88659">
    <property type="entry name" value="Sigma3 and sigma4 domains of RNA polymerase sigma factors"/>
    <property type="match status" value="1"/>
</dbReference>
<dbReference type="Pfam" id="PF04542">
    <property type="entry name" value="Sigma70_r2"/>
    <property type="match status" value="1"/>
</dbReference>
<evidence type="ECO:0000256" key="1">
    <source>
        <dbReference type="ARBA" id="ARBA00010641"/>
    </source>
</evidence>
<keyword evidence="9" id="KW-1185">Reference proteome</keyword>
<evidence type="ECO:0000256" key="3">
    <source>
        <dbReference type="ARBA" id="ARBA00023082"/>
    </source>
</evidence>
<dbReference type="NCBIfam" id="TIGR02937">
    <property type="entry name" value="sigma70-ECF"/>
    <property type="match status" value="1"/>
</dbReference>
<dbReference type="EMBL" id="FPAS01000005">
    <property type="protein sequence ID" value="SFT85637.1"/>
    <property type="molecule type" value="Genomic_DNA"/>
</dbReference>
<dbReference type="OrthoDB" id="1027298at2"/>
<proteinExistence type="inferred from homology"/>
<evidence type="ECO:0000259" key="7">
    <source>
        <dbReference type="Pfam" id="PF08281"/>
    </source>
</evidence>
<evidence type="ECO:0000313" key="9">
    <source>
        <dbReference type="Proteomes" id="UP000236454"/>
    </source>
</evidence>
<dbReference type="InterPro" id="IPR013324">
    <property type="entry name" value="RNA_pol_sigma_r3/r4-like"/>
</dbReference>
<dbReference type="GO" id="GO:0006352">
    <property type="term" value="P:DNA-templated transcription initiation"/>
    <property type="evidence" value="ECO:0007669"/>
    <property type="project" value="InterPro"/>
</dbReference>
<gene>
    <name evidence="8" type="ORF">SAMN05216474_2748</name>
</gene>
<dbReference type="InterPro" id="IPR013325">
    <property type="entry name" value="RNA_pol_sigma_r2"/>
</dbReference>
<evidence type="ECO:0000256" key="2">
    <source>
        <dbReference type="ARBA" id="ARBA00023015"/>
    </source>
</evidence>
<evidence type="ECO:0000256" key="4">
    <source>
        <dbReference type="ARBA" id="ARBA00023125"/>
    </source>
</evidence>
<evidence type="ECO:0000313" key="8">
    <source>
        <dbReference type="EMBL" id="SFT85637.1"/>
    </source>
</evidence>
<dbReference type="Gene3D" id="1.10.1740.10">
    <property type="match status" value="1"/>
</dbReference>
<feature type="domain" description="RNA polymerase sigma-70 region 2" evidence="6">
    <location>
        <begin position="27"/>
        <end position="94"/>
    </location>
</feature>
<dbReference type="GO" id="GO:0003677">
    <property type="term" value="F:DNA binding"/>
    <property type="evidence" value="ECO:0007669"/>
    <property type="project" value="UniProtKB-KW"/>
</dbReference>
<keyword evidence="4" id="KW-0238">DNA-binding</keyword>
<dbReference type="RefSeq" id="WP_090251714.1">
    <property type="nucleotide sequence ID" value="NZ_FPAS01000005.1"/>
</dbReference>
<feature type="domain" description="RNA polymerase sigma factor 70 region 4 type 2" evidence="7">
    <location>
        <begin position="122"/>
        <end position="170"/>
    </location>
</feature>
<keyword evidence="5" id="KW-0804">Transcription</keyword>
<accession>A0A1I7BEN7</accession>
<dbReference type="PANTHER" id="PTHR43133:SF8">
    <property type="entry name" value="RNA POLYMERASE SIGMA FACTOR HI_1459-RELATED"/>
    <property type="match status" value="1"/>
</dbReference>
<dbReference type="InterPro" id="IPR013249">
    <property type="entry name" value="RNA_pol_sigma70_r4_t2"/>
</dbReference>
<dbReference type="Gene3D" id="1.10.10.10">
    <property type="entry name" value="Winged helix-like DNA-binding domain superfamily/Winged helix DNA-binding domain"/>
    <property type="match status" value="1"/>
</dbReference>
<dbReference type="InterPro" id="IPR039425">
    <property type="entry name" value="RNA_pol_sigma-70-like"/>
</dbReference>
<protein>
    <submittedName>
        <fullName evidence="8">RNA polymerase sigma-70 factor, ECF subfamily</fullName>
    </submittedName>
</protein>
<dbReference type="Proteomes" id="UP000236454">
    <property type="component" value="Unassembled WGS sequence"/>
</dbReference>
<dbReference type="Pfam" id="PF08281">
    <property type="entry name" value="Sigma70_r4_2"/>
    <property type="match status" value="1"/>
</dbReference>
<keyword evidence="2" id="KW-0805">Transcription regulation</keyword>